<evidence type="ECO:0000259" key="5">
    <source>
        <dbReference type="PROSITE" id="PS51471"/>
    </source>
</evidence>
<dbReference type="Pfam" id="PF14226">
    <property type="entry name" value="DIOX_N"/>
    <property type="match status" value="1"/>
</dbReference>
<keyword evidence="1 3" id="KW-0479">Metal-binding</keyword>
<dbReference type="InterPro" id="IPR050231">
    <property type="entry name" value="Iron_ascorbate_oxido_reductase"/>
</dbReference>
<dbReference type="Gramene" id="XM_028373300.1">
    <property type="protein sequence ID" value="XP_028229101.1"/>
    <property type="gene ID" value="LOC114409726"/>
</dbReference>
<evidence type="ECO:0000313" key="8">
    <source>
        <dbReference type="Proteomes" id="UP000289340"/>
    </source>
</evidence>
<dbReference type="Proteomes" id="UP000289340">
    <property type="component" value="Chromosome 4"/>
</dbReference>
<dbReference type="SUPFAM" id="SSF51197">
    <property type="entry name" value="Clavaminate synthase-like"/>
    <property type="match status" value="1"/>
</dbReference>
<evidence type="ECO:0000313" key="6">
    <source>
        <dbReference type="EMBL" id="KHN21850.1"/>
    </source>
</evidence>
<protein>
    <submittedName>
        <fullName evidence="6">1-aminocyclopropane-1-carboxylate oxidase 1</fullName>
    </submittedName>
</protein>
<dbReference type="SMR" id="A0A0B2QK99"/>
<dbReference type="InterPro" id="IPR044861">
    <property type="entry name" value="IPNS-like_FE2OG_OXY"/>
</dbReference>
<gene>
    <name evidence="7" type="ORF">D0Y65_009995</name>
    <name evidence="6" type="ORF">glysoja_032734</name>
</gene>
<reference evidence="6" key="1">
    <citation type="submission" date="2014-07" db="EMBL/GenBank/DDBJ databases">
        <title>Identification of a novel salt tolerance gene in wild soybean by whole-genome sequencing.</title>
        <authorList>
            <person name="Lam H.-M."/>
            <person name="Qi X."/>
            <person name="Li M.-W."/>
            <person name="Liu X."/>
            <person name="Xie M."/>
            <person name="Ni M."/>
            <person name="Xu X."/>
        </authorList>
    </citation>
    <scope>NUCLEOTIDE SEQUENCE [LARGE SCALE GENOMIC DNA]</scope>
    <source>
        <tissue evidence="6">Root</tissue>
    </source>
</reference>
<evidence type="ECO:0000256" key="4">
    <source>
        <dbReference type="SAM" id="MobiDB-lite"/>
    </source>
</evidence>
<dbReference type="GO" id="GO:0016491">
    <property type="term" value="F:oxidoreductase activity"/>
    <property type="evidence" value="ECO:0007669"/>
    <property type="project" value="UniProtKB-KW"/>
</dbReference>
<dbReference type="Proteomes" id="UP000053555">
    <property type="component" value="Unassembled WGS sequence"/>
</dbReference>
<dbReference type="PROSITE" id="PS51471">
    <property type="entry name" value="FE2OG_OXY"/>
    <property type="match status" value="1"/>
</dbReference>
<dbReference type="AlphaFoldDB" id="A0A0B2QK99"/>
<evidence type="ECO:0000256" key="3">
    <source>
        <dbReference type="RuleBase" id="RU003682"/>
    </source>
</evidence>
<organism evidence="6">
    <name type="scientific">Glycine soja</name>
    <name type="common">Wild soybean</name>
    <dbReference type="NCBI Taxonomy" id="3848"/>
    <lineage>
        <taxon>Eukaryota</taxon>
        <taxon>Viridiplantae</taxon>
        <taxon>Streptophyta</taxon>
        <taxon>Embryophyta</taxon>
        <taxon>Tracheophyta</taxon>
        <taxon>Spermatophyta</taxon>
        <taxon>Magnoliopsida</taxon>
        <taxon>eudicotyledons</taxon>
        <taxon>Gunneridae</taxon>
        <taxon>Pentapetalae</taxon>
        <taxon>rosids</taxon>
        <taxon>fabids</taxon>
        <taxon>Fabales</taxon>
        <taxon>Fabaceae</taxon>
        <taxon>Papilionoideae</taxon>
        <taxon>50 kb inversion clade</taxon>
        <taxon>NPAAA clade</taxon>
        <taxon>indigoferoid/millettioid clade</taxon>
        <taxon>Phaseoleae</taxon>
        <taxon>Glycine</taxon>
        <taxon>Glycine subgen. Soja</taxon>
    </lineage>
</organism>
<dbReference type="EMBL" id="QZWG01000004">
    <property type="protein sequence ID" value="RZC16943.1"/>
    <property type="molecule type" value="Genomic_DNA"/>
</dbReference>
<keyword evidence="2 3" id="KW-0408">Iron</keyword>
<dbReference type="Pfam" id="PF03171">
    <property type="entry name" value="2OG-FeII_Oxy"/>
    <property type="match status" value="1"/>
</dbReference>
<keyword evidence="3" id="KW-0560">Oxidoreductase</keyword>
<accession>A0A0B2QK99</accession>
<proteinExistence type="inferred from homology"/>
<dbReference type="Gene3D" id="2.60.120.330">
    <property type="entry name" value="B-lactam Antibiotic, Isopenicillin N Synthase, Chain"/>
    <property type="match status" value="1"/>
</dbReference>
<name>A0A0B2QK99_GLYSO</name>
<dbReference type="FunFam" id="2.60.120.330:FF:000052">
    <property type="entry name" value="1-aminocyclopropane-1-carboxylate oxidase 1"/>
    <property type="match status" value="1"/>
</dbReference>
<dbReference type="GO" id="GO:0046872">
    <property type="term" value="F:metal ion binding"/>
    <property type="evidence" value="ECO:0007669"/>
    <property type="project" value="UniProtKB-KW"/>
</dbReference>
<comment type="similarity">
    <text evidence="3">Belongs to the iron/ascorbate-dependent oxidoreductase family.</text>
</comment>
<dbReference type="PANTHER" id="PTHR47990">
    <property type="entry name" value="2-OXOGLUTARATE (2OG) AND FE(II)-DEPENDENT OXYGENASE SUPERFAMILY PROTEIN-RELATED"/>
    <property type="match status" value="1"/>
</dbReference>
<dbReference type="InterPro" id="IPR005123">
    <property type="entry name" value="Oxoglu/Fe-dep_dioxygenase_dom"/>
</dbReference>
<evidence type="ECO:0000256" key="1">
    <source>
        <dbReference type="ARBA" id="ARBA00022723"/>
    </source>
</evidence>
<reference evidence="7 8" key="2">
    <citation type="submission" date="2018-09" db="EMBL/GenBank/DDBJ databases">
        <title>A high-quality reference genome of wild soybean provides a powerful tool to mine soybean genomes.</title>
        <authorList>
            <person name="Xie M."/>
            <person name="Chung C.Y.L."/>
            <person name="Li M.-W."/>
            <person name="Wong F.-L."/>
            <person name="Chan T.-F."/>
            <person name="Lam H.-M."/>
        </authorList>
    </citation>
    <scope>NUCLEOTIDE SEQUENCE [LARGE SCALE GENOMIC DNA]</scope>
    <source>
        <strain evidence="8">cv. W05</strain>
        <tissue evidence="7">Hypocotyl of etiolated seedlings</tissue>
    </source>
</reference>
<feature type="region of interest" description="Disordered" evidence="4">
    <location>
        <begin position="63"/>
        <end position="86"/>
    </location>
</feature>
<dbReference type="InterPro" id="IPR026992">
    <property type="entry name" value="DIOX_N"/>
</dbReference>
<dbReference type="InterPro" id="IPR027443">
    <property type="entry name" value="IPNS-like_sf"/>
</dbReference>
<evidence type="ECO:0000313" key="7">
    <source>
        <dbReference type="EMBL" id="RZC16943.1"/>
    </source>
</evidence>
<sequence length="314" mass="35675">MGEACIPTVDLSPFLREDEDGKKRAIEAITQACSEYGFFQIVNHGVSLDLVKEAMQQSKTFFDYSDEEKSKSSPSSDAPLPAGYSRQPLHSPDKNEYFLFFSPGSSFNVIPQIPPKFRDVLEEMFVQMSKMGVLLESIINECLGLPTNFLKEFNHDRSWDFLVALRYFPASNNENNGITEHEDGNIVTFVVQDGVGGLQVLKNGDWVPVVPAEGTIVVNVGDVIQVLSNNKFKSATHRVVRAEGRSRYSYVFFHNLRGDKWVEPLPQFTSDIGEPPKYRGFLYKEYQELRMRNKSHPPSRPEDEIHITHYAIDN</sequence>
<dbReference type="EMBL" id="KN657551">
    <property type="protein sequence ID" value="KHN21850.1"/>
    <property type="molecule type" value="Genomic_DNA"/>
</dbReference>
<feature type="domain" description="Fe2OG dioxygenase" evidence="5">
    <location>
        <begin position="158"/>
        <end position="256"/>
    </location>
</feature>
<keyword evidence="8" id="KW-1185">Reference proteome</keyword>
<evidence type="ECO:0000256" key="2">
    <source>
        <dbReference type="ARBA" id="ARBA00023004"/>
    </source>
</evidence>